<organism evidence="1 2">
    <name type="scientific">Stephania cephalantha</name>
    <dbReference type="NCBI Taxonomy" id="152367"/>
    <lineage>
        <taxon>Eukaryota</taxon>
        <taxon>Viridiplantae</taxon>
        <taxon>Streptophyta</taxon>
        <taxon>Embryophyta</taxon>
        <taxon>Tracheophyta</taxon>
        <taxon>Spermatophyta</taxon>
        <taxon>Magnoliopsida</taxon>
        <taxon>Ranunculales</taxon>
        <taxon>Menispermaceae</taxon>
        <taxon>Menispermoideae</taxon>
        <taxon>Cissampelideae</taxon>
        <taxon>Stephania</taxon>
    </lineage>
</organism>
<evidence type="ECO:0000313" key="2">
    <source>
        <dbReference type="Proteomes" id="UP001419268"/>
    </source>
</evidence>
<dbReference type="AlphaFoldDB" id="A0AAP0JSL0"/>
<protein>
    <submittedName>
        <fullName evidence="1">Uncharacterized protein</fullName>
    </submittedName>
</protein>
<evidence type="ECO:0000313" key="1">
    <source>
        <dbReference type="EMBL" id="KAK9139491.1"/>
    </source>
</evidence>
<dbReference type="Proteomes" id="UP001419268">
    <property type="component" value="Unassembled WGS sequence"/>
</dbReference>
<proteinExistence type="predicted"/>
<keyword evidence="2" id="KW-1185">Reference proteome</keyword>
<comment type="caution">
    <text evidence="1">The sequence shown here is derived from an EMBL/GenBank/DDBJ whole genome shotgun (WGS) entry which is preliminary data.</text>
</comment>
<sequence>MMAKVCVDEVGVVDEITPFLAHEFESKKRVWWEFGEYFFGYDLVWKLICCCLPI</sequence>
<accession>A0AAP0JSL0</accession>
<dbReference type="EMBL" id="JBBNAG010000004">
    <property type="protein sequence ID" value="KAK9139491.1"/>
    <property type="molecule type" value="Genomic_DNA"/>
</dbReference>
<name>A0AAP0JSL0_9MAGN</name>
<reference evidence="1 2" key="1">
    <citation type="submission" date="2024-01" db="EMBL/GenBank/DDBJ databases">
        <title>Genome assemblies of Stephania.</title>
        <authorList>
            <person name="Yang L."/>
        </authorList>
    </citation>
    <scope>NUCLEOTIDE SEQUENCE [LARGE SCALE GENOMIC DNA]</scope>
    <source>
        <strain evidence="1">JXDWG</strain>
        <tissue evidence="1">Leaf</tissue>
    </source>
</reference>
<gene>
    <name evidence="1" type="ORF">Scep_009172</name>
</gene>